<sequence>MKCEEVVEWMHRYLDHDLGEAETTQMLQHVAKCPECAENFSMLRALSRELEDLPQVSPKFSLVDAIMPQLDAIDEARKEQSSTVQEMSPVPAAFESLKRSSSSEQKAKTKWLNSMVGRMSVGAAAAAVVLGFAIWGYQPEQIENADSMLMSSGAPQDSNSEEQSAQRMYLRSDQGDITNQAEGSAIAPDSSNDPVTEGSMQPNADQPDESNGTELKTPEAPGDQESVKPSAEGPSSQDKGKQEVNSSPSSDSGNTQKSMDSGQGTEQKKPDTSEGSASTPNDKDGRSASESNDELDETFSAQTIIPNQDTPAQGSETDNAGTGTESGATGGQQGLMAPEQGIAAPTGTKEWKSPDGSYVVMLLGDQLSIYAKSANDPDVLNLIEQRSVEGTLKSGSWSKDSQQFNYEMDKDGATTKDIFKVSTSSNVSPAK</sequence>
<dbReference type="Gene3D" id="1.10.10.1320">
    <property type="entry name" value="Anti-sigma factor, zinc-finger domain"/>
    <property type="match status" value="1"/>
</dbReference>
<proteinExistence type="inferred from homology"/>
<dbReference type="STRING" id="582692.SAMN05720606_10171"/>
<dbReference type="GO" id="GO:0008270">
    <property type="term" value="F:zinc ion binding"/>
    <property type="evidence" value="ECO:0007669"/>
    <property type="project" value="UniProtKB-KW"/>
</dbReference>
<keyword evidence="4" id="KW-0472">Membrane</keyword>
<keyword evidence="6" id="KW-0479">Metal-binding</keyword>
<feature type="transmembrane region" description="Helical" evidence="4">
    <location>
        <begin position="115"/>
        <end position="137"/>
    </location>
</feature>
<reference evidence="7" key="1">
    <citation type="submission" date="2016-10" db="EMBL/GenBank/DDBJ databases">
        <authorList>
            <person name="Varghese N."/>
            <person name="Submissions S."/>
        </authorList>
    </citation>
    <scope>NUCLEOTIDE SEQUENCE [LARGE SCALE GENOMIC DNA]</scope>
    <source>
        <strain evidence="7">BL9</strain>
    </source>
</reference>
<keyword evidence="7" id="KW-1185">Reference proteome</keyword>
<feature type="domain" description="Putative zinc-finger" evidence="5">
    <location>
        <begin position="3"/>
        <end position="37"/>
    </location>
</feature>
<accession>A0A1G5ARI4</accession>
<keyword evidence="6" id="KW-0863">Zinc-finger</keyword>
<comment type="similarity">
    <text evidence="1">Belongs to the zinc-associated anti-sigma factor (ZAS) superfamily. Anti-sigma-W factor family.</text>
</comment>
<feature type="compositionally biased region" description="Polar residues" evidence="3">
    <location>
        <begin position="299"/>
        <end position="319"/>
    </location>
</feature>
<dbReference type="InterPro" id="IPR027383">
    <property type="entry name" value="Znf_put"/>
</dbReference>
<feature type="region of interest" description="Disordered" evidence="3">
    <location>
        <begin position="182"/>
        <end position="336"/>
    </location>
</feature>
<gene>
    <name evidence="6" type="ORF">SAMN05720606_10171</name>
</gene>
<evidence type="ECO:0000259" key="5">
    <source>
        <dbReference type="Pfam" id="PF13490"/>
    </source>
</evidence>
<name>A0A1G5ARI4_9BACL</name>
<dbReference type="RefSeq" id="WP_090914821.1">
    <property type="nucleotide sequence ID" value="NZ_FMVM01000001.1"/>
</dbReference>
<feature type="region of interest" description="Disordered" evidence="3">
    <location>
        <begin position="149"/>
        <end position="169"/>
    </location>
</feature>
<protein>
    <recommendedName>
        <fullName evidence="2">Anti-sigma-W factor RsiW</fullName>
    </recommendedName>
</protein>
<evidence type="ECO:0000256" key="2">
    <source>
        <dbReference type="ARBA" id="ARBA00024438"/>
    </source>
</evidence>
<dbReference type="Proteomes" id="UP000198538">
    <property type="component" value="Unassembled WGS sequence"/>
</dbReference>
<evidence type="ECO:0000256" key="3">
    <source>
        <dbReference type="SAM" id="MobiDB-lite"/>
    </source>
</evidence>
<keyword evidence="4" id="KW-0812">Transmembrane</keyword>
<evidence type="ECO:0000313" key="6">
    <source>
        <dbReference type="EMBL" id="SCX80471.1"/>
    </source>
</evidence>
<dbReference type="EMBL" id="FMVM01000001">
    <property type="protein sequence ID" value="SCX80471.1"/>
    <property type="molecule type" value="Genomic_DNA"/>
</dbReference>
<evidence type="ECO:0000313" key="7">
    <source>
        <dbReference type="Proteomes" id="UP000198538"/>
    </source>
</evidence>
<feature type="compositionally biased region" description="Polar residues" evidence="3">
    <location>
        <begin position="189"/>
        <end position="214"/>
    </location>
</feature>
<keyword evidence="4" id="KW-1133">Transmembrane helix</keyword>
<evidence type="ECO:0000256" key="1">
    <source>
        <dbReference type="ARBA" id="ARBA00024353"/>
    </source>
</evidence>
<feature type="compositionally biased region" description="Polar residues" evidence="3">
    <location>
        <begin position="149"/>
        <end position="166"/>
    </location>
</feature>
<dbReference type="Pfam" id="PF13490">
    <property type="entry name" value="zf-HC2"/>
    <property type="match status" value="1"/>
</dbReference>
<organism evidence="6 7">
    <name type="scientific">Paenibacillus polysaccharolyticus</name>
    <dbReference type="NCBI Taxonomy" id="582692"/>
    <lineage>
        <taxon>Bacteria</taxon>
        <taxon>Bacillati</taxon>
        <taxon>Bacillota</taxon>
        <taxon>Bacilli</taxon>
        <taxon>Bacillales</taxon>
        <taxon>Paenibacillaceae</taxon>
        <taxon>Paenibacillus</taxon>
    </lineage>
</organism>
<dbReference type="AlphaFoldDB" id="A0A1G5ARI4"/>
<keyword evidence="6" id="KW-0862">Zinc</keyword>
<evidence type="ECO:0000256" key="4">
    <source>
        <dbReference type="SAM" id="Phobius"/>
    </source>
</evidence>
<feature type="compositionally biased region" description="Polar residues" evidence="3">
    <location>
        <begin position="233"/>
        <end position="265"/>
    </location>
</feature>
<dbReference type="InterPro" id="IPR041916">
    <property type="entry name" value="Anti_sigma_zinc_sf"/>
</dbReference>